<sequence>MEYDSRVNERLMQMTEEKTHIIMKKQINALRYTKTDDDNVSATGQQHTEQPEFNNEKGTSFNPTEKRDSGLVAKKKISQRKKTGLQGNFGRHDRQEKCAPFLNVQLTFEQRSSSLVLHQMTSDHNRSELGIQDHNNEPSSSKLIPKVVPLAVKTTTSTDKSLELRIQHHIANCCGGQQVELTMEQIHKQGVSNDILVSIEGVEE</sequence>
<organism evidence="2 3">
    <name type="scientific">Tanacetum coccineum</name>
    <dbReference type="NCBI Taxonomy" id="301880"/>
    <lineage>
        <taxon>Eukaryota</taxon>
        <taxon>Viridiplantae</taxon>
        <taxon>Streptophyta</taxon>
        <taxon>Embryophyta</taxon>
        <taxon>Tracheophyta</taxon>
        <taxon>Spermatophyta</taxon>
        <taxon>Magnoliopsida</taxon>
        <taxon>eudicotyledons</taxon>
        <taxon>Gunneridae</taxon>
        <taxon>Pentapetalae</taxon>
        <taxon>asterids</taxon>
        <taxon>campanulids</taxon>
        <taxon>Asterales</taxon>
        <taxon>Asteraceae</taxon>
        <taxon>Asteroideae</taxon>
        <taxon>Anthemideae</taxon>
        <taxon>Anthemidinae</taxon>
        <taxon>Tanacetum</taxon>
    </lineage>
</organism>
<feature type="compositionally biased region" description="Polar residues" evidence="1">
    <location>
        <begin position="40"/>
        <end position="63"/>
    </location>
</feature>
<dbReference type="EMBL" id="BQNB010012277">
    <property type="protein sequence ID" value="GJT01512.1"/>
    <property type="molecule type" value="Genomic_DNA"/>
</dbReference>
<gene>
    <name evidence="2" type="ORF">Tco_0822681</name>
</gene>
<evidence type="ECO:0000256" key="1">
    <source>
        <dbReference type="SAM" id="MobiDB-lite"/>
    </source>
</evidence>
<keyword evidence="3" id="KW-1185">Reference proteome</keyword>
<protein>
    <submittedName>
        <fullName evidence="2">Uncharacterized protein</fullName>
    </submittedName>
</protein>
<reference evidence="2" key="1">
    <citation type="journal article" date="2022" name="Int. J. Mol. Sci.">
        <title>Draft Genome of Tanacetum Coccineum: Genomic Comparison of Closely Related Tanacetum-Family Plants.</title>
        <authorList>
            <person name="Yamashiro T."/>
            <person name="Shiraishi A."/>
            <person name="Nakayama K."/>
            <person name="Satake H."/>
        </authorList>
    </citation>
    <scope>NUCLEOTIDE SEQUENCE</scope>
</reference>
<feature type="region of interest" description="Disordered" evidence="1">
    <location>
        <begin position="37"/>
        <end position="91"/>
    </location>
</feature>
<comment type="caution">
    <text evidence="2">The sequence shown here is derived from an EMBL/GenBank/DDBJ whole genome shotgun (WGS) entry which is preliminary data.</text>
</comment>
<feature type="compositionally biased region" description="Basic residues" evidence="1">
    <location>
        <begin position="73"/>
        <end position="83"/>
    </location>
</feature>
<evidence type="ECO:0000313" key="2">
    <source>
        <dbReference type="EMBL" id="GJT01512.1"/>
    </source>
</evidence>
<dbReference type="Proteomes" id="UP001151760">
    <property type="component" value="Unassembled WGS sequence"/>
</dbReference>
<proteinExistence type="predicted"/>
<accession>A0ABQ5AJ24</accession>
<evidence type="ECO:0000313" key="3">
    <source>
        <dbReference type="Proteomes" id="UP001151760"/>
    </source>
</evidence>
<reference evidence="2" key="2">
    <citation type="submission" date="2022-01" db="EMBL/GenBank/DDBJ databases">
        <authorList>
            <person name="Yamashiro T."/>
            <person name="Shiraishi A."/>
            <person name="Satake H."/>
            <person name="Nakayama K."/>
        </authorList>
    </citation>
    <scope>NUCLEOTIDE SEQUENCE</scope>
</reference>
<name>A0ABQ5AJ24_9ASTR</name>